<dbReference type="Pfam" id="PF01833">
    <property type="entry name" value="TIG"/>
    <property type="match status" value="1"/>
</dbReference>
<feature type="transmembrane region" description="Helical" evidence="3">
    <location>
        <begin position="1277"/>
        <end position="1297"/>
    </location>
</feature>
<dbReference type="InterPro" id="IPR014756">
    <property type="entry name" value="Ig_E-set"/>
</dbReference>
<proteinExistence type="predicted"/>
<evidence type="ECO:0000313" key="6">
    <source>
        <dbReference type="Proteomes" id="UP000646827"/>
    </source>
</evidence>
<dbReference type="SMART" id="SM00248">
    <property type="entry name" value="ANK"/>
    <property type="match status" value="2"/>
</dbReference>
<dbReference type="Pfam" id="PF12796">
    <property type="entry name" value="Ank_2"/>
    <property type="match status" value="1"/>
</dbReference>
<feature type="region of interest" description="Disordered" evidence="2">
    <location>
        <begin position="610"/>
        <end position="655"/>
    </location>
</feature>
<feature type="region of interest" description="Disordered" evidence="2">
    <location>
        <begin position="155"/>
        <end position="178"/>
    </location>
</feature>
<feature type="compositionally biased region" description="Gly residues" evidence="2">
    <location>
        <begin position="786"/>
        <end position="795"/>
    </location>
</feature>
<feature type="compositionally biased region" description="Polar residues" evidence="2">
    <location>
        <begin position="520"/>
        <end position="544"/>
    </location>
</feature>
<reference evidence="5 6" key="1">
    <citation type="submission" date="2020-12" db="EMBL/GenBank/DDBJ databases">
        <title>Metabolic potential, ecology and presence of endohyphal bacteria is reflected in genomic diversity of Mucoromycotina.</title>
        <authorList>
            <person name="Muszewska A."/>
            <person name="Okrasinska A."/>
            <person name="Steczkiewicz K."/>
            <person name="Drgas O."/>
            <person name="Orlowska M."/>
            <person name="Perlinska-Lenart U."/>
            <person name="Aleksandrzak-Piekarczyk T."/>
            <person name="Szatraj K."/>
            <person name="Zielenkiewicz U."/>
            <person name="Pilsyk S."/>
            <person name="Malc E."/>
            <person name="Mieczkowski P."/>
            <person name="Kruszewska J.S."/>
            <person name="Biernat P."/>
            <person name="Pawlowska J."/>
        </authorList>
    </citation>
    <scope>NUCLEOTIDE SEQUENCE [LARGE SCALE GENOMIC DNA]</scope>
    <source>
        <strain evidence="5 6">CBS 142.35</strain>
    </source>
</reference>
<feature type="region of interest" description="Disordered" evidence="2">
    <location>
        <begin position="389"/>
        <end position="412"/>
    </location>
</feature>
<dbReference type="Gene3D" id="1.25.40.20">
    <property type="entry name" value="Ankyrin repeat-containing domain"/>
    <property type="match status" value="1"/>
</dbReference>
<feature type="region of interest" description="Disordered" evidence="2">
    <location>
        <begin position="1197"/>
        <end position="1267"/>
    </location>
</feature>
<feature type="region of interest" description="Disordered" evidence="2">
    <location>
        <begin position="774"/>
        <end position="821"/>
    </location>
</feature>
<dbReference type="SMART" id="SM00429">
    <property type="entry name" value="IPT"/>
    <property type="match status" value="1"/>
</dbReference>
<dbReference type="Gene3D" id="2.60.40.10">
    <property type="entry name" value="Immunoglobulins"/>
    <property type="match status" value="1"/>
</dbReference>
<dbReference type="InterPro" id="IPR002909">
    <property type="entry name" value="IPT_dom"/>
</dbReference>
<evidence type="ECO:0000259" key="4">
    <source>
        <dbReference type="SMART" id="SM00429"/>
    </source>
</evidence>
<feature type="region of interest" description="Disordered" evidence="2">
    <location>
        <begin position="520"/>
        <end position="579"/>
    </location>
</feature>
<dbReference type="InterPro" id="IPR036770">
    <property type="entry name" value="Ankyrin_rpt-contain_sf"/>
</dbReference>
<keyword evidence="3" id="KW-1133">Transmembrane helix</keyword>
<feature type="region of interest" description="Disordered" evidence="2">
    <location>
        <begin position="942"/>
        <end position="991"/>
    </location>
</feature>
<dbReference type="InterPro" id="IPR013783">
    <property type="entry name" value="Ig-like_fold"/>
</dbReference>
<evidence type="ECO:0000256" key="1">
    <source>
        <dbReference type="PROSITE-ProRule" id="PRU00023"/>
    </source>
</evidence>
<feature type="compositionally biased region" description="Low complexity" evidence="2">
    <location>
        <begin position="1206"/>
        <end position="1220"/>
    </location>
</feature>
<dbReference type="PANTHER" id="PTHR24184:SF11">
    <property type="entry name" value="ANKYRIN REPEAT AND SOCS BOX CONTAINING 3"/>
    <property type="match status" value="1"/>
</dbReference>
<organism evidence="5 6">
    <name type="scientific">Circinella minor</name>
    <dbReference type="NCBI Taxonomy" id="1195481"/>
    <lineage>
        <taxon>Eukaryota</taxon>
        <taxon>Fungi</taxon>
        <taxon>Fungi incertae sedis</taxon>
        <taxon>Mucoromycota</taxon>
        <taxon>Mucoromycotina</taxon>
        <taxon>Mucoromycetes</taxon>
        <taxon>Mucorales</taxon>
        <taxon>Lichtheimiaceae</taxon>
        <taxon>Circinella</taxon>
    </lineage>
</organism>
<feature type="region of interest" description="Disordered" evidence="2">
    <location>
        <begin position="1"/>
        <end position="30"/>
    </location>
</feature>
<feature type="repeat" description="ANK" evidence="1">
    <location>
        <begin position="883"/>
        <end position="907"/>
    </location>
</feature>
<keyword evidence="3" id="KW-0812">Transmembrane</keyword>
<dbReference type="PROSITE" id="PS50297">
    <property type="entry name" value="ANK_REP_REGION"/>
    <property type="match status" value="2"/>
</dbReference>
<feature type="compositionally biased region" description="Basic and acidic residues" evidence="2">
    <location>
        <begin position="396"/>
        <end position="412"/>
    </location>
</feature>
<dbReference type="InterPro" id="IPR057962">
    <property type="entry name" value="SPT23_MGA2_DBD"/>
</dbReference>
<dbReference type="OrthoDB" id="71307at2759"/>
<sequence length="1309" mass="145091">MPQASPLLDVPIEDCDSPSGSSTSEPHDDSMQIQQPFIDESFFYKLDSVPPDNPLYFMHQQQAQVLLQQQLQKNDNNTASSSHSINNHNNNNSNTVSNHGSPATIDEDQSMGEVNDSDWTSAASPLHNNIRQTSVERQSPLMQQQQQFQQQFIPPTTTSSNNGSVVEPLQPSTSSVPEQNQTFWSGVNNFFSNVTQNPFPQAIPNLARNFTDYLSSSYPVQLPGGSMNTVSATQSQSTTVSTHATIPTPPIMSPDPTTIKTENHKIKSSSGGMQIRVLGVPQTGAKSRVETQIKLCIQLVTDDGDKAQWWSHLKLPEHMVAKDKLKRQIMMQTAPNGTRIASVTGVDSNNMPIRSEKMLFLSARVICASDPARKVVTCLGCIQRERKRSQRRKENRVKAETEEEKRPADDEKSLAMEEQKVLLFNCSEVVDFSSGDTILPTRITCYCRHHNERLGFCIYFEMQDHTGKTVASGMSPPIMITDDHKSNKVKAGRKRARVDTEQPNTQAMLAAAASFGAFNHPQQVNGSQPSIQYPPSFPNPQLSIQPRPDQTAIVPSVTQQQQSNSQRQSPVPTARASAQVSPINPAMNMFLQQQQQQPQMSQIQQLGPNLFSSLTAPPATSNNNTPTSTSSKNSTRTSPPASATPPPQTTTAAERPLLQRLIPNEGPTYGGIEVTILGTNFRNGLTVMFGDVVASNTHFWSPNTLVCILPSVAEPGPVVVSFKEYPVVMGSSEVTLFTYYNENDRALMELALQVVGLKMTGKVEDAREIAMRIVQGGNQNQRSSGTGTGSNGGGNSDSTGDNNSNETQQQRQHHQPPQQANLERHIIQVLEVMDTMEDVQWSDVSIANAQGHTMLHLAAMLGFTKLTLALLDLGCSVDNIDRNGATALHYASWFGHEDVVRVLLEEGDADPEIYDLRNKRPMHLAKDNTVRTLLLNHMPLDDRETSESSHHNDSLSDIMSADVDTSYDEGGESSLEEDDDSNYDDDDDDRVWIDSDTEDRITWPQAYLSDSSTASSELSPTSTEGLRRRRNQQQPQSQQSWPYRSVGSIQYLQQDDEDSNSADEIPDAQPVHERDSTLVSSSDDEIPSDKKSSNWMQRTLSHFQQQKTNNHQRSTSQDSSFLQNLKNNIATKPSEMNLKSIADHLLQLPRPTTMIANMSIRLSPDVSPKNTTNNPPTNEEPEQTLAWYMALAYAMGARNSQPPPNSSSSSSSASSTSSSSRPNRKQHHTFSYPASSSTSTSSPIISSRSEASNSYDSFNTPKGLETMEDKKRKDQRLLSFWVPLLVCMVFWLIYQIAYSHTFRSLIWWI</sequence>
<feature type="region of interest" description="Disordered" evidence="2">
    <location>
        <begin position="239"/>
        <end position="258"/>
    </location>
</feature>
<dbReference type="Pfam" id="PF25603">
    <property type="entry name" value="SPT23_MGA2_DBD"/>
    <property type="match status" value="1"/>
</dbReference>
<feature type="region of interest" description="Disordered" evidence="2">
    <location>
        <begin position="1004"/>
        <end position="1094"/>
    </location>
</feature>
<dbReference type="SUPFAM" id="SSF48403">
    <property type="entry name" value="Ankyrin repeat"/>
    <property type="match status" value="1"/>
</dbReference>
<dbReference type="EMBL" id="JAEPRB010000148">
    <property type="protein sequence ID" value="KAG2220215.1"/>
    <property type="molecule type" value="Genomic_DNA"/>
</dbReference>
<feature type="compositionally biased region" description="Acidic residues" evidence="2">
    <location>
        <begin position="965"/>
        <end position="989"/>
    </location>
</feature>
<feature type="compositionally biased region" description="Low complexity" evidence="2">
    <location>
        <begin position="1009"/>
        <end position="1023"/>
    </location>
</feature>
<dbReference type="PROSITE" id="PS50088">
    <property type="entry name" value="ANK_REPEAT"/>
    <property type="match status" value="2"/>
</dbReference>
<feature type="compositionally biased region" description="Low complexity" evidence="2">
    <location>
        <begin position="1231"/>
        <end position="1255"/>
    </location>
</feature>
<evidence type="ECO:0000256" key="2">
    <source>
        <dbReference type="SAM" id="MobiDB-lite"/>
    </source>
</evidence>
<feature type="compositionally biased region" description="Low complexity" evidence="2">
    <location>
        <begin position="73"/>
        <end position="101"/>
    </location>
</feature>
<feature type="compositionally biased region" description="Acidic residues" evidence="2">
    <location>
        <begin position="1054"/>
        <end position="1066"/>
    </location>
</feature>
<gene>
    <name evidence="5" type="ORF">INT45_002807</name>
</gene>
<dbReference type="InterPro" id="IPR002110">
    <property type="entry name" value="Ankyrin_rpt"/>
</dbReference>
<feature type="compositionally biased region" description="Low complexity" evidence="2">
    <location>
        <begin position="615"/>
        <end position="641"/>
    </location>
</feature>
<name>A0A8H7S0Z2_9FUNG</name>
<dbReference type="CDD" id="cd00102">
    <property type="entry name" value="IPT"/>
    <property type="match status" value="1"/>
</dbReference>
<feature type="region of interest" description="Disordered" evidence="2">
    <location>
        <begin position="73"/>
        <end position="114"/>
    </location>
</feature>
<keyword evidence="1" id="KW-0040">ANK repeat</keyword>
<keyword evidence="6" id="KW-1185">Reference proteome</keyword>
<feature type="compositionally biased region" description="Low complexity" evidence="2">
    <location>
        <begin position="554"/>
        <end position="572"/>
    </location>
</feature>
<feature type="compositionally biased region" description="Low complexity" evidence="2">
    <location>
        <begin position="796"/>
        <end position="819"/>
    </location>
</feature>
<keyword evidence="3" id="KW-0472">Membrane</keyword>
<evidence type="ECO:0000313" key="5">
    <source>
        <dbReference type="EMBL" id="KAG2220215.1"/>
    </source>
</evidence>
<feature type="compositionally biased region" description="Basic and acidic residues" evidence="2">
    <location>
        <begin position="942"/>
        <end position="954"/>
    </location>
</feature>
<accession>A0A8H7S0Z2</accession>
<protein>
    <recommendedName>
        <fullName evidence="4">IPT/TIG domain-containing protein</fullName>
    </recommendedName>
</protein>
<dbReference type="Proteomes" id="UP000646827">
    <property type="component" value="Unassembled WGS sequence"/>
</dbReference>
<evidence type="ECO:0000256" key="3">
    <source>
        <dbReference type="SAM" id="Phobius"/>
    </source>
</evidence>
<comment type="caution">
    <text evidence="5">The sequence shown here is derived from an EMBL/GenBank/DDBJ whole genome shotgun (WGS) entry which is preliminary data.</text>
</comment>
<feature type="repeat" description="ANK" evidence="1">
    <location>
        <begin position="850"/>
        <end position="882"/>
    </location>
</feature>
<dbReference type="PANTHER" id="PTHR24184">
    <property type="entry name" value="SI:CH211-189E2.2"/>
    <property type="match status" value="1"/>
</dbReference>
<dbReference type="SUPFAM" id="SSF81296">
    <property type="entry name" value="E set domains"/>
    <property type="match status" value="1"/>
</dbReference>
<feature type="domain" description="IPT/TIG" evidence="4">
    <location>
        <begin position="655"/>
        <end position="740"/>
    </location>
</feature>